<accession>A0A0A8Z5R7</accession>
<reference evidence="1" key="1">
    <citation type="submission" date="2014-09" db="EMBL/GenBank/DDBJ databases">
        <authorList>
            <person name="Magalhaes I.L.F."/>
            <person name="Oliveira U."/>
            <person name="Santos F.R."/>
            <person name="Vidigal T.H.D.A."/>
            <person name="Brescovit A.D."/>
            <person name="Santos A.J."/>
        </authorList>
    </citation>
    <scope>NUCLEOTIDE SEQUENCE</scope>
    <source>
        <tissue evidence="1">Shoot tissue taken approximately 20 cm above the soil surface</tissue>
    </source>
</reference>
<sequence length="71" mass="7593">MHLDVPDDAVEVEEQQRAEAPGGVAQALGQLPLHQAVLPAHLLEADTPLDDDVAYLVEPLLHGLDLLRVPG</sequence>
<dbReference type="AlphaFoldDB" id="A0A0A8Z5R7"/>
<proteinExistence type="predicted"/>
<name>A0A0A8Z5R7_ARUDO</name>
<dbReference type="EMBL" id="GBRH01263779">
    <property type="protein sequence ID" value="JAD34116.1"/>
    <property type="molecule type" value="Transcribed_RNA"/>
</dbReference>
<evidence type="ECO:0000313" key="1">
    <source>
        <dbReference type="EMBL" id="JAD34116.1"/>
    </source>
</evidence>
<protein>
    <submittedName>
        <fullName evidence="1">Uncharacterized protein</fullName>
    </submittedName>
</protein>
<organism evidence="1">
    <name type="scientific">Arundo donax</name>
    <name type="common">Giant reed</name>
    <name type="synonym">Donax arundinaceus</name>
    <dbReference type="NCBI Taxonomy" id="35708"/>
    <lineage>
        <taxon>Eukaryota</taxon>
        <taxon>Viridiplantae</taxon>
        <taxon>Streptophyta</taxon>
        <taxon>Embryophyta</taxon>
        <taxon>Tracheophyta</taxon>
        <taxon>Spermatophyta</taxon>
        <taxon>Magnoliopsida</taxon>
        <taxon>Liliopsida</taxon>
        <taxon>Poales</taxon>
        <taxon>Poaceae</taxon>
        <taxon>PACMAD clade</taxon>
        <taxon>Arundinoideae</taxon>
        <taxon>Arundineae</taxon>
        <taxon>Arundo</taxon>
    </lineage>
</organism>
<reference evidence="1" key="2">
    <citation type="journal article" date="2015" name="Data Brief">
        <title>Shoot transcriptome of the giant reed, Arundo donax.</title>
        <authorList>
            <person name="Barrero R.A."/>
            <person name="Guerrero F.D."/>
            <person name="Moolhuijzen P."/>
            <person name="Goolsby J.A."/>
            <person name="Tidwell J."/>
            <person name="Bellgard S.E."/>
            <person name="Bellgard M.I."/>
        </authorList>
    </citation>
    <scope>NUCLEOTIDE SEQUENCE</scope>
    <source>
        <tissue evidence="1">Shoot tissue taken approximately 20 cm above the soil surface</tissue>
    </source>
</reference>